<comment type="caution">
    <text evidence="2">The sequence shown here is derived from an EMBL/GenBank/DDBJ whole genome shotgun (WGS) entry which is preliminary data.</text>
</comment>
<feature type="domain" description="Hemerythrin-like" evidence="1">
    <location>
        <begin position="12"/>
        <end position="127"/>
    </location>
</feature>
<dbReference type="PANTHER" id="PTHR35585:SF1">
    <property type="entry name" value="HHE DOMAIN PROTEIN (AFU_ORTHOLOGUE AFUA_4G00730)"/>
    <property type="match status" value="1"/>
</dbReference>
<dbReference type="PANTHER" id="PTHR35585">
    <property type="entry name" value="HHE DOMAIN PROTEIN (AFU_ORTHOLOGUE AFUA_4G00730)"/>
    <property type="match status" value="1"/>
</dbReference>
<dbReference type="Pfam" id="PF01814">
    <property type="entry name" value="Hemerythrin"/>
    <property type="match status" value="1"/>
</dbReference>
<dbReference type="RefSeq" id="WP_332519282.1">
    <property type="nucleotide sequence ID" value="NZ_JANRHA010000002.1"/>
</dbReference>
<name>A0A9X4M3J8_9ACTN</name>
<evidence type="ECO:0000313" key="2">
    <source>
        <dbReference type="EMBL" id="MDG3013771.1"/>
    </source>
</evidence>
<dbReference type="AlphaFoldDB" id="A0A9X4M3J8"/>
<dbReference type="Proteomes" id="UP001152755">
    <property type="component" value="Unassembled WGS sequence"/>
</dbReference>
<dbReference type="InterPro" id="IPR012312">
    <property type="entry name" value="Hemerythrin-like"/>
</dbReference>
<accession>A0A9X4M3J8</accession>
<protein>
    <submittedName>
        <fullName evidence="2">Hemerythrin domain-containing protein</fullName>
    </submittedName>
</protein>
<reference evidence="2" key="1">
    <citation type="submission" date="2022-08" db="EMBL/GenBank/DDBJ databases">
        <title>Genome analysis of Corynebacteriales strain.</title>
        <authorList>
            <person name="Lee S.D."/>
        </authorList>
    </citation>
    <scope>NUCLEOTIDE SEQUENCE</scope>
    <source>
        <strain evidence="2">D3-21</strain>
    </source>
</reference>
<evidence type="ECO:0000259" key="1">
    <source>
        <dbReference type="Pfam" id="PF01814"/>
    </source>
</evidence>
<proteinExistence type="predicted"/>
<dbReference type="EMBL" id="JANRHA010000002">
    <property type="protein sequence ID" value="MDG3013771.1"/>
    <property type="molecule type" value="Genomic_DNA"/>
</dbReference>
<sequence length="186" mass="21036">MSEVHASSSGDVIDFLIDQHQQIKSLFRETLAHTGDERAKQFVHLRRLLAVHETAEEEIIHPRAKEELPEGKSIVQARLDEENEAKQVLGELETLDVDTAEFERRLSELRVAVLDHADSEEREEFARLRRGMSERELERMVRTVRLTEAVAPTRPHPGVGNRAVNLVAGPFASMMDRARDAIVGKG</sequence>
<evidence type="ECO:0000313" key="3">
    <source>
        <dbReference type="Proteomes" id="UP001152755"/>
    </source>
</evidence>
<gene>
    <name evidence="2" type="ORF">NVS88_04270</name>
</gene>
<organism evidence="2 3">
    <name type="scientific">Speluncibacter jeojiensis</name>
    <dbReference type="NCBI Taxonomy" id="2710754"/>
    <lineage>
        <taxon>Bacteria</taxon>
        <taxon>Bacillati</taxon>
        <taxon>Actinomycetota</taxon>
        <taxon>Actinomycetes</taxon>
        <taxon>Mycobacteriales</taxon>
        <taxon>Speluncibacteraceae</taxon>
        <taxon>Speluncibacter</taxon>
    </lineage>
</organism>
<keyword evidence="3" id="KW-1185">Reference proteome</keyword>
<dbReference type="Gene3D" id="1.20.120.520">
    <property type="entry name" value="nmb1532 protein domain like"/>
    <property type="match status" value="1"/>
</dbReference>